<evidence type="ECO:0000313" key="1">
    <source>
        <dbReference type="EMBL" id="GAA5517763.1"/>
    </source>
</evidence>
<organism evidence="1 2">
    <name type="scientific">Demequina sediminis</name>
    <dbReference type="NCBI Taxonomy" id="1930058"/>
    <lineage>
        <taxon>Bacteria</taxon>
        <taxon>Bacillati</taxon>
        <taxon>Actinomycetota</taxon>
        <taxon>Actinomycetes</taxon>
        <taxon>Micrococcales</taxon>
        <taxon>Demequinaceae</taxon>
        <taxon>Demequina</taxon>
    </lineage>
</organism>
<sequence>MMPAATRIRTSGRDLVAFVTIPGEDEVRVRWTPPANFRCDIHGPSPVADCPHAAAVRNSPQYLYDTEPHE</sequence>
<reference evidence="1 2" key="1">
    <citation type="submission" date="2024-02" db="EMBL/GenBank/DDBJ databases">
        <title>Lysinimicrobium sediminis NBRC 112286.</title>
        <authorList>
            <person name="Ichikawa N."/>
            <person name="Katano-Makiyama Y."/>
            <person name="Hidaka K."/>
        </authorList>
    </citation>
    <scope>NUCLEOTIDE SEQUENCE [LARGE SCALE GENOMIC DNA]</scope>
    <source>
        <strain evidence="1 2">NBRC 112286</strain>
    </source>
</reference>
<proteinExistence type="predicted"/>
<comment type="caution">
    <text evidence="1">The sequence shown here is derived from an EMBL/GenBank/DDBJ whole genome shotgun (WGS) entry which is preliminary data.</text>
</comment>
<name>A0ABP9WD61_9MICO</name>
<gene>
    <name evidence="1" type="ORF">Lsed01_00173</name>
</gene>
<evidence type="ECO:0000313" key="2">
    <source>
        <dbReference type="Proteomes" id="UP001426770"/>
    </source>
</evidence>
<dbReference type="Proteomes" id="UP001426770">
    <property type="component" value="Unassembled WGS sequence"/>
</dbReference>
<accession>A0ABP9WD61</accession>
<dbReference type="EMBL" id="BAABRR010000001">
    <property type="protein sequence ID" value="GAA5517763.1"/>
    <property type="molecule type" value="Genomic_DNA"/>
</dbReference>
<protein>
    <submittedName>
        <fullName evidence="1">Uncharacterized protein</fullName>
    </submittedName>
</protein>
<keyword evidence="2" id="KW-1185">Reference proteome</keyword>